<keyword evidence="1" id="KW-0472">Membrane</keyword>
<name>A0ABU4WHC3_9BACT</name>
<dbReference type="Pfam" id="PF02517">
    <property type="entry name" value="Rce1-like"/>
    <property type="match status" value="1"/>
</dbReference>
<dbReference type="RefSeq" id="WP_370397406.1">
    <property type="nucleotide sequence ID" value="NZ_JALBUT010000007.1"/>
</dbReference>
<keyword evidence="3" id="KW-0378">Hydrolase</keyword>
<dbReference type="EMBL" id="JALBUT010000007">
    <property type="protein sequence ID" value="MDX8415953.1"/>
    <property type="molecule type" value="Genomic_DNA"/>
</dbReference>
<evidence type="ECO:0000313" key="3">
    <source>
        <dbReference type="EMBL" id="MDX8415953.1"/>
    </source>
</evidence>
<keyword evidence="4" id="KW-1185">Reference proteome</keyword>
<reference evidence="3 4" key="1">
    <citation type="submission" date="2022-03" db="EMBL/GenBank/DDBJ databases">
        <title>Novel taxa within the pig intestine.</title>
        <authorList>
            <person name="Wylensek D."/>
            <person name="Bishof K."/>
            <person name="Afrizal A."/>
            <person name="Clavel T."/>
        </authorList>
    </citation>
    <scope>NUCLEOTIDE SEQUENCE [LARGE SCALE GENOMIC DNA]</scope>
    <source>
        <strain evidence="3 4">CLA-KB-P66</strain>
    </source>
</reference>
<sequence>MQDNPLYSILIFFVGAFFFKMWLDDARRGGNSPRSFPGAGFASYPILIFGSLGALLILAIETVLECRLGFSGEQSEVKFWAVFVWISAAVTEEIIFRGYIVIQGKGRAVLYAGIFAASVLFALCHPFLWDYTAESGFQANLTGKAFFSTAFIFANSLWLYFLRFNCYNKTRSLLPCMVAHAAYNIGVFAVKTFQGFVVWEF</sequence>
<keyword evidence="3" id="KW-0645">Protease</keyword>
<gene>
    <name evidence="3" type="ORF">MOX91_07165</name>
</gene>
<protein>
    <submittedName>
        <fullName evidence="3">CPBP family intramembrane metalloprotease</fullName>
    </submittedName>
</protein>
<proteinExistence type="predicted"/>
<feature type="transmembrane region" description="Helical" evidence="1">
    <location>
        <begin position="35"/>
        <end position="59"/>
    </location>
</feature>
<comment type="caution">
    <text evidence="3">The sequence shown here is derived from an EMBL/GenBank/DDBJ whole genome shotgun (WGS) entry which is preliminary data.</text>
</comment>
<feature type="domain" description="CAAX prenyl protease 2/Lysostaphin resistance protein A-like" evidence="2">
    <location>
        <begin position="79"/>
        <end position="185"/>
    </location>
</feature>
<dbReference type="Proteomes" id="UP001275932">
    <property type="component" value="Unassembled WGS sequence"/>
</dbReference>
<keyword evidence="1" id="KW-1133">Transmembrane helix</keyword>
<feature type="transmembrane region" description="Helical" evidence="1">
    <location>
        <begin position="141"/>
        <end position="162"/>
    </location>
</feature>
<organism evidence="3 4">
    <name type="scientific">Intestinicryptomonas porci</name>
    <dbReference type="NCBI Taxonomy" id="2926320"/>
    <lineage>
        <taxon>Bacteria</taxon>
        <taxon>Pseudomonadati</taxon>
        <taxon>Verrucomicrobiota</taxon>
        <taxon>Opitutia</taxon>
        <taxon>Opitutales</taxon>
        <taxon>Intestinicryptomonaceae</taxon>
        <taxon>Intestinicryptomonas</taxon>
    </lineage>
</organism>
<keyword evidence="3" id="KW-0482">Metalloprotease</keyword>
<keyword evidence="1" id="KW-0812">Transmembrane</keyword>
<evidence type="ECO:0000259" key="2">
    <source>
        <dbReference type="Pfam" id="PF02517"/>
    </source>
</evidence>
<accession>A0ABU4WHC3</accession>
<feature type="transmembrane region" description="Helical" evidence="1">
    <location>
        <begin position="6"/>
        <end position="23"/>
    </location>
</feature>
<feature type="transmembrane region" description="Helical" evidence="1">
    <location>
        <begin position="108"/>
        <end position="129"/>
    </location>
</feature>
<feature type="transmembrane region" description="Helical" evidence="1">
    <location>
        <begin position="79"/>
        <end position="96"/>
    </location>
</feature>
<dbReference type="GO" id="GO:0008237">
    <property type="term" value="F:metallopeptidase activity"/>
    <property type="evidence" value="ECO:0007669"/>
    <property type="project" value="UniProtKB-KW"/>
</dbReference>
<evidence type="ECO:0000256" key="1">
    <source>
        <dbReference type="SAM" id="Phobius"/>
    </source>
</evidence>
<dbReference type="InterPro" id="IPR003675">
    <property type="entry name" value="Rce1/LyrA-like_dom"/>
</dbReference>
<evidence type="ECO:0000313" key="4">
    <source>
        <dbReference type="Proteomes" id="UP001275932"/>
    </source>
</evidence>